<dbReference type="CDD" id="cd01392">
    <property type="entry name" value="HTH_LacI"/>
    <property type="match status" value="1"/>
</dbReference>
<name>A0A9D2FR13_9FIRM</name>
<dbReference type="PROSITE" id="PS50932">
    <property type="entry name" value="HTH_LACI_2"/>
    <property type="match status" value="1"/>
</dbReference>
<dbReference type="EMBL" id="DXBG01000079">
    <property type="protein sequence ID" value="HIZ64930.1"/>
    <property type="molecule type" value="Genomic_DNA"/>
</dbReference>
<sequence length="59" mass="6372">MASIKDVAKLAGVGLGTASRALTCKGYVAPETKKKIEEAARILRYRPNVLAQNLQKNKS</sequence>
<dbReference type="PANTHER" id="PTHR30146:SF95">
    <property type="entry name" value="RIBOSE OPERON REPRESSOR"/>
    <property type="match status" value="1"/>
</dbReference>
<evidence type="ECO:0000313" key="6">
    <source>
        <dbReference type="EMBL" id="HIZ64930.1"/>
    </source>
</evidence>
<dbReference type="Gene3D" id="1.10.260.40">
    <property type="entry name" value="lambda repressor-like DNA-binding domains"/>
    <property type="match status" value="1"/>
</dbReference>
<organism evidence="6 7">
    <name type="scientific">Candidatus Blautia pullicola</name>
    <dbReference type="NCBI Taxonomy" id="2838498"/>
    <lineage>
        <taxon>Bacteria</taxon>
        <taxon>Bacillati</taxon>
        <taxon>Bacillota</taxon>
        <taxon>Clostridia</taxon>
        <taxon>Lachnospirales</taxon>
        <taxon>Lachnospiraceae</taxon>
        <taxon>Blautia</taxon>
    </lineage>
</organism>
<dbReference type="SUPFAM" id="SSF47413">
    <property type="entry name" value="lambda repressor-like DNA-binding domains"/>
    <property type="match status" value="1"/>
</dbReference>
<dbReference type="SMART" id="SM00354">
    <property type="entry name" value="HTH_LACI"/>
    <property type="match status" value="1"/>
</dbReference>
<keyword evidence="4" id="KW-0804">Transcription</keyword>
<protein>
    <submittedName>
        <fullName evidence="6">LacI family DNA-binding transcriptional regulator</fullName>
    </submittedName>
</protein>
<evidence type="ECO:0000256" key="1">
    <source>
        <dbReference type="ARBA" id="ARBA00022491"/>
    </source>
</evidence>
<dbReference type="Pfam" id="PF00356">
    <property type="entry name" value="LacI"/>
    <property type="match status" value="1"/>
</dbReference>
<accession>A0A9D2FR13</accession>
<dbReference type="PANTHER" id="PTHR30146">
    <property type="entry name" value="LACI-RELATED TRANSCRIPTIONAL REPRESSOR"/>
    <property type="match status" value="1"/>
</dbReference>
<dbReference type="InterPro" id="IPR000843">
    <property type="entry name" value="HTH_LacI"/>
</dbReference>
<keyword evidence="2" id="KW-0805">Transcription regulation</keyword>
<evidence type="ECO:0000256" key="2">
    <source>
        <dbReference type="ARBA" id="ARBA00023015"/>
    </source>
</evidence>
<reference evidence="6" key="2">
    <citation type="submission" date="2021-04" db="EMBL/GenBank/DDBJ databases">
        <authorList>
            <person name="Gilroy R."/>
        </authorList>
    </citation>
    <scope>NUCLEOTIDE SEQUENCE</scope>
    <source>
        <strain evidence="6">1068</strain>
    </source>
</reference>
<evidence type="ECO:0000259" key="5">
    <source>
        <dbReference type="PROSITE" id="PS50932"/>
    </source>
</evidence>
<dbReference type="Proteomes" id="UP000824056">
    <property type="component" value="Unassembled WGS sequence"/>
</dbReference>
<reference evidence="6" key="1">
    <citation type="journal article" date="2021" name="PeerJ">
        <title>Extensive microbial diversity within the chicken gut microbiome revealed by metagenomics and culture.</title>
        <authorList>
            <person name="Gilroy R."/>
            <person name="Ravi A."/>
            <person name="Getino M."/>
            <person name="Pursley I."/>
            <person name="Horton D.L."/>
            <person name="Alikhan N.F."/>
            <person name="Baker D."/>
            <person name="Gharbi K."/>
            <person name="Hall N."/>
            <person name="Watson M."/>
            <person name="Adriaenssens E.M."/>
            <person name="Foster-Nyarko E."/>
            <person name="Jarju S."/>
            <person name="Secka A."/>
            <person name="Antonio M."/>
            <person name="Oren A."/>
            <person name="Chaudhuri R.R."/>
            <person name="La Ragione R."/>
            <person name="Hildebrand F."/>
            <person name="Pallen M.J."/>
        </authorList>
    </citation>
    <scope>NUCLEOTIDE SEQUENCE</scope>
    <source>
        <strain evidence="6">1068</strain>
    </source>
</reference>
<dbReference type="GO" id="GO:0003700">
    <property type="term" value="F:DNA-binding transcription factor activity"/>
    <property type="evidence" value="ECO:0007669"/>
    <property type="project" value="TreeGrafter"/>
</dbReference>
<dbReference type="InterPro" id="IPR010982">
    <property type="entry name" value="Lambda_DNA-bd_dom_sf"/>
</dbReference>
<evidence type="ECO:0000313" key="7">
    <source>
        <dbReference type="Proteomes" id="UP000824056"/>
    </source>
</evidence>
<evidence type="ECO:0000256" key="3">
    <source>
        <dbReference type="ARBA" id="ARBA00023125"/>
    </source>
</evidence>
<dbReference type="GO" id="GO:0000976">
    <property type="term" value="F:transcription cis-regulatory region binding"/>
    <property type="evidence" value="ECO:0007669"/>
    <property type="project" value="TreeGrafter"/>
</dbReference>
<keyword evidence="3 6" id="KW-0238">DNA-binding</keyword>
<dbReference type="PROSITE" id="PS00356">
    <property type="entry name" value="HTH_LACI_1"/>
    <property type="match status" value="1"/>
</dbReference>
<keyword evidence="1" id="KW-0678">Repressor</keyword>
<feature type="non-terminal residue" evidence="6">
    <location>
        <position position="59"/>
    </location>
</feature>
<feature type="domain" description="HTH lacI-type" evidence="5">
    <location>
        <begin position="2"/>
        <end position="56"/>
    </location>
</feature>
<comment type="caution">
    <text evidence="6">The sequence shown here is derived from an EMBL/GenBank/DDBJ whole genome shotgun (WGS) entry which is preliminary data.</text>
</comment>
<dbReference type="AlphaFoldDB" id="A0A9D2FR13"/>
<evidence type="ECO:0000256" key="4">
    <source>
        <dbReference type="ARBA" id="ARBA00023163"/>
    </source>
</evidence>
<proteinExistence type="predicted"/>
<gene>
    <name evidence="6" type="ORF">H9809_03360</name>
</gene>